<keyword evidence="2" id="KW-1185">Reference proteome</keyword>
<dbReference type="Proteomes" id="UP001151079">
    <property type="component" value="Unassembled WGS sequence"/>
</dbReference>
<dbReference type="AlphaFoldDB" id="A0A9X2YVX0"/>
<accession>A0A9X2YVX0</accession>
<dbReference type="PROSITE" id="PS51257">
    <property type="entry name" value="PROKAR_LIPOPROTEIN"/>
    <property type="match status" value="1"/>
</dbReference>
<gene>
    <name evidence="1" type="ORF">OIU83_13900</name>
</gene>
<organism evidence="1 2">
    <name type="scientific">Flavobacterium shii</name>
    <dbReference type="NCBI Taxonomy" id="2987687"/>
    <lineage>
        <taxon>Bacteria</taxon>
        <taxon>Pseudomonadati</taxon>
        <taxon>Bacteroidota</taxon>
        <taxon>Flavobacteriia</taxon>
        <taxon>Flavobacteriales</taxon>
        <taxon>Flavobacteriaceae</taxon>
        <taxon>Flavobacterium</taxon>
    </lineage>
</organism>
<reference evidence="1" key="1">
    <citation type="submission" date="2022-10" db="EMBL/GenBank/DDBJ databases">
        <title>Two novel species of Flavobacterium.</title>
        <authorList>
            <person name="Liu Q."/>
            <person name="Xin Y.-H."/>
        </authorList>
    </citation>
    <scope>NUCLEOTIDE SEQUENCE</scope>
    <source>
        <strain evidence="1">LS1R49</strain>
    </source>
</reference>
<dbReference type="RefSeq" id="WP_264206868.1">
    <property type="nucleotide sequence ID" value="NZ_JAOZEW010000014.1"/>
</dbReference>
<protein>
    <submittedName>
        <fullName evidence="1">Uncharacterized protein</fullName>
    </submittedName>
</protein>
<comment type="caution">
    <text evidence="1">The sequence shown here is derived from an EMBL/GenBank/DDBJ whole genome shotgun (WGS) entry which is preliminary data.</text>
</comment>
<dbReference type="EMBL" id="JAOZEW010000014">
    <property type="protein sequence ID" value="MCV9928759.1"/>
    <property type="molecule type" value="Genomic_DNA"/>
</dbReference>
<proteinExistence type="predicted"/>
<name>A0A9X2YVX0_9FLAO</name>
<evidence type="ECO:0000313" key="1">
    <source>
        <dbReference type="EMBL" id="MCV9928759.1"/>
    </source>
</evidence>
<sequence>MKNIILLITILSLFSCRKRDTINHYLTKPITQKELAENGFYKYSYTDTIDNKDKIKDTIRLIVRYDMYSNVKPERNKNGKLYPMSFFGDKNEDSFKLK</sequence>
<evidence type="ECO:0000313" key="2">
    <source>
        <dbReference type="Proteomes" id="UP001151079"/>
    </source>
</evidence>